<dbReference type="GO" id="GO:0006355">
    <property type="term" value="P:regulation of DNA-templated transcription"/>
    <property type="evidence" value="ECO:0007669"/>
    <property type="project" value="InterPro"/>
</dbReference>
<dbReference type="Pfam" id="PF20605">
    <property type="entry name" value="Antitox_RHH"/>
    <property type="match status" value="1"/>
</dbReference>
<name>A0A1H3FRI9_9RHOB</name>
<feature type="region of interest" description="Disordered" evidence="1">
    <location>
        <begin position="1"/>
        <end position="59"/>
    </location>
</feature>
<dbReference type="OrthoDB" id="7190256at2"/>
<dbReference type="Proteomes" id="UP000199118">
    <property type="component" value="Unassembled WGS sequence"/>
</dbReference>
<keyword evidence="4" id="KW-1185">Reference proteome</keyword>
<dbReference type="InterPro" id="IPR046765">
    <property type="entry name" value="Antitox_RHH"/>
</dbReference>
<evidence type="ECO:0000313" key="3">
    <source>
        <dbReference type="EMBL" id="SDX93540.1"/>
    </source>
</evidence>
<organism evidence="3 4">
    <name type="scientific">Albimonas donghaensis</name>
    <dbReference type="NCBI Taxonomy" id="356660"/>
    <lineage>
        <taxon>Bacteria</taxon>
        <taxon>Pseudomonadati</taxon>
        <taxon>Pseudomonadota</taxon>
        <taxon>Alphaproteobacteria</taxon>
        <taxon>Rhodobacterales</taxon>
        <taxon>Paracoccaceae</taxon>
        <taxon>Albimonas</taxon>
    </lineage>
</organism>
<dbReference type="InterPro" id="IPR010985">
    <property type="entry name" value="Ribbon_hlx_hlx"/>
</dbReference>
<accession>A0A1H3FRI9</accession>
<gene>
    <name evidence="3" type="ORF">SAMN05444336_1143</name>
</gene>
<evidence type="ECO:0000256" key="1">
    <source>
        <dbReference type="SAM" id="MobiDB-lite"/>
    </source>
</evidence>
<feature type="domain" description="Antitoxin-like ribbon-helix-helix" evidence="2">
    <location>
        <begin position="50"/>
        <end position="99"/>
    </location>
</feature>
<evidence type="ECO:0000313" key="4">
    <source>
        <dbReference type="Proteomes" id="UP000199118"/>
    </source>
</evidence>
<sequence>MSKRPSIADAMREAGGSTRATTVPTAVNTAVAPQAEPQPQPKATAKQPSRAGTKAITGHYPPQVRYQLKLLAAEQGRTMEDMLAEGLNRLFAAYNKPEIAPASRGDA</sequence>
<proteinExistence type="predicted"/>
<evidence type="ECO:0000259" key="2">
    <source>
        <dbReference type="Pfam" id="PF20605"/>
    </source>
</evidence>
<dbReference type="SUPFAM" id="SSF47598">
    <property type="entry name" value="Ribbon-helix-helix"/>
    <property type="match status" value="1"/>
</dbReference>
<dbReference type="RefSeq" id="WP_092685441.1">
    <property type="nucleotide sequence ID" value="NZ_FNMZ01000014.1"/>
</dbReference>
<dbReference type="EMBL" id="FNMZ01000014">
    <property type="protein sequence ID" value="SDX93540.1"/>
    <property type="molecule type" value="Genomic_DNA"/>
</dbReference>
<reference evidence="3 4" key="1">
    <citation type="submission" date="2016-10" db="EMBL/GenBank/DDBJ databases">
        <authorList>
            <person name="de Groot N.N."/>
        </authorList>
    </citation>
    <scope>NUCLEOTIDE SEQUENCE [LARGE SCALE GENOMIC DNA]</scope>
    <source>
        <strain evidence="3 4">DSM 17890</strain>
    </source>
</reference>
<dbReference type="AlphaFoldDB" id="A0A1H3FRI9"/>
<protein>
    <recommendedName>
        <fullName evidence="2">Antitoxin-like ribbon-helix-helix domain-containing protein</fullName>
    </recommendedName>
</protein>
<feature type="compositionally biased region" description="Low complexity" evidence="1">
    <location>
        <begin position="18"/>
        <end position="48"/>
    </location>
</feature>